<evidence type="ECO:0000313" key="2">
    <source>
        <dbReference type="Proteomes" id="UP000078046"/>
    </source>
</evidence>
<organism evidence="1 2">
    <name type="scientific">Intoshia linei</name>
    <dbReference type="NCBI Taxonomy" id="1819745"/>
    <lineage>
        <taxon>Eukaryota</taxon>
        <taxon>Metazoa</taxon>
        <taxon>Spiralia</taxon>
        <taxon>Lophotrochozoa</taxon>
        <taxon>Mesozoa</taxon>
        <taxon>Orthonectida</taxon>
        <taxon>Rhopaluridae</taxon>
        <taxon>Intoshia</taxon>
    </lineage>
</organism>
<dbReference type="AlphaFoldDB" id="A0A177B0N1"/>
<accession>A0A177B0N1</accession>
<name>A0A177B0N1_9BILA</name>
<dbReference type="EMBL" id="LWCA01000565">
    <property type="protein sequence ID" value="OAF67829.1"/>
    <property type="molecule type" value="Genomic_DNA"/>
</dbReference>
<gene>
    <name evidence="1" type="ORF">A3Q56_04361</name>
</gene>
<protein>
    <submittedName>
        <fullName evidence="1">Uncharacterized protein</fullName>
    </submittedName>
</protein>
<comment type="caution">
    <text evidence="1">The sequence shown here is derived from an EMBL/GenBank/DDBJ whole genome shotgun (WGS) entry which is preliminary data.</text>
</comment>
<proteinExistence type="predicted"/>
<keyword evidence="2" id="KW-1185">Reference proteome</keyword>
<evidence type="ECO:0000313" key="1">
    <source>
        <dbReference type="EMBL" id="OAF67829.1"/>
    </source>
</evidence>
<dbReference type="Proteomes" id="UP000078046">
    <property type="component" value="Unassembled WGS sequence"/>
</dbReference>
<reference evidence="1 2" key="1">
    <citation type="submission" date="2016-04" db="EMBL/GenBank/DDBJ databases">
        <title>The genome of Intoshia linei affirms orthonectids as highly simplified spiralians.</title>
        <authorList>
            <person name="Mikhailov K.V."/>
            <person name="Slusarev G.S."/>
            <person name="Nikitin M.A."/>
            <person name="Logacheva M.D."/>
            <person name="Penin A."/>
            <person name="Aleoshin V."/>
            <person name="Panchin Y.V."/>
        </authorList>
    </citation>
    <scope>NUCLEOTIDE SEQUENCE [LARGE SCALE GENOMIC DNA]</scope>
    <source>
        <strain evidence="1">Intl2013</strain>
        <tissue evidence="1">Whole animal</tissue>
    </source>
</reference>
<sequence>MKLYYEILVLTKNIKSGSELVENFMYKKRLTPDNIENVHISKLHIKTLSNSKMQSLINISKILKLENIERVTSKDEFYLIKSNNYTLEITESQLNEKNFLRNTKYDIIIIVVDTIQSYNTISNILKEYKLNEPYYLSKILVIIKMGIHKTNEPIIELENIKTIIANTENHNECDAAFSIAIDLIQRVNNVYPIGLD</sequence>